<keyword evidence="3" id="KW-1185">Reference proteome</keyword>
<feature type="region of interest" description="Disordered" evidence="1">
    <location>
        <begin position="1"/>
        <end position="37"/>
    </location>
</feature>
<evidence type="ECO:0000313" key="3">
    <source>
        <dbReference type="Proteomes" id="UP000653305"/>
    </source>
</evidence>
<feature type="region of interest" description="Disordered" evidence="1">
    <location>
        <begin position="58"/>
        <end position="80"/>
    </location>
</feature>
<proteinExistence type="predicted"/>
<dbReference type="InterPro" id="IPR040344">
    <property type="entry name" value="At3g17950-like"/>
</dbReference>
<name>A0A830BVV0_9LAMI</name>
<dbReference type="EMBL" id="BMAC01000122">
    <property type="protein sequence ID" value="GFP86251.1"/>
    <property type="molecule type" value="Genomic_DNA"/>
</dbReference>
<dbReference type="AlphaFoldDB" id="A0A830BVV0"/>
<organism evidence="2 3">
    <name type="scientific">Phtheirospermum japonicum</name>
    <dbReference type="NCBI Taxonomy" id="374723"/>
    <lineage>
        <taxon>Eukaryota</taxon>
        <taxon>Viridiplantae</taxon>
        <taxon>Streptophyta</taxon>
        <taxon>Embryophyta</taxon>
        <taxon>Tracheophyta</taxon>
        <taxon>Spermatophyta</taxon>
        <taxon>Magnoliopsida</taxon>
        <taxon>eudicotyledons</taxon>
        <taxon>Gunneridae</taxon>
        <taxon>Pentapetalae</taxon>
        <taxon>asterids</taxon>
        <taxon>lamiids</taxon>
        <taxon>Lamiales</taxon>
        <taxon>Orobanchaceae</taxon>
        <taxon>Orobanchaceae incertae sedis</taxon>
        <taxon>Phtheirospermum</taxon>
    </lineage>
</organism>
<dbReference type="PANTHER" id="PTHR33544:SF15">
    <property type="entry name" value="OS06G0256800 PROTEIN"/>
    <property type="match status" value="1"/>
</dbReference>
<evidence type="ECO:0000256" key="1">
    <source>
        <dbReference type="SAM" id="MobiDB-lite"/>
    </source>
</evidence>
<sequence length="286" mass="31201">MLDPANDLVPQASSPTISSLSSSDLDTESTGSFFHDRSTTLGTLMGVTLQAITFRASSQHLQQDNPSAAVNGGRRNNKSRKIRAAAARQRRRWWSLCREDECDSRRASLGEYLEVERRFGEGGGGGGGPAVELEEGLVQEMPMNGRALFADGRVLPPVEVGEESSPAASASGLCRFSAVERKLGLSSGFEFLVSGGGKFGKFGGGRVVSVGLSFQSKIFMMVLWARIGTLRIWDTNFKNEISNLNNFKLRRIDLIDLQEPPDDLIDPAKQHLNQGGGRHWRRSSDT</sequence>
<accession>A0A830BVV0</accession>
<feature type="compositionally biased region" description="Low complexity" evidence="1">
    <location>
        <begin position="13"/>
        <end position="32"/>
    </location>
</feature>
<gene>
    <name evidence="2" type="ORF">PHJA_000768900</name>
</gene>
<reference evidence="2" key="1">
    <citation type="submission" date="2020-07" db="EMBL/GenBank/DDBJ databases">
        <title>Ethylene signaling mediates host invasion by parasitic plants.</title>
        <authorList>
            <person name="Yoshida S."/>
        </authorList>
    </citation>
    <scope>NUCLEOTIDE SEQUENCE</scope>
    <source>
        <strain evidence="2">Okayama</strain>
    </source>
</reference>
<comment type="caution">
    <text evidence="2">The sequence shown here is derived from an EMBL/GenBank/DDBJ whole genome shotgun (WGS) entry which is preliminary data.</text>
</comment>
<dbReference type="PANTHER" id="PTHR33544">
    <property type="entry name" value="DUF4005 DOMAIN-CONTAINING PROTEIN-RELATED"/>
    <property type="match status" value="1"/>
</dbReference>
<feature type="region of interest" description="Disordered" evidence="1">
    <location>
        <begin position="266"/>
        <end position="286"/>
    </location>
</feature>
<feature type="compositionally biased region" description="Polar residues" evidence="1">
    <location>
        <begin position="58"/>
        <end position="68"/>
    </location>
</feature>
<dbReference type="OrthoDB" id="1894399at2759"/>
<evidence type="ECO:0000313" key="2">
    <source>
        <dbReference type="EMBL" id="GFP86251.1"/>
    </source>
</evidence>
<dbReference type="Proteomes" id="UP000653305">
    <property type="component" value="Unassembled WGS sequence"/>
</dbReference>
<protein>
    <submittedName>
        <fullName evidence="2">Uncharacterized protein</fullName>
    </submittedName>
</protein>